<proteinExistence type="predicted"/>
<comment type="caution">
    <text evidence="2">The sequence shown here is derived from an EMBL/GenBank/DDBJ whole genome shotgun (WGS) entry which is preliminary data.</text>
</comment>
<gene>
    <name evidence="2" type="ORF">XFLAVUS301_32420</name>
</gene>
<evidence type="ECO:0000313" key="3">
    <source>
        <dbReference type="Proteomes" id="UP001144397"/>
    </source>
</evidence>
<dbReference type="Proteomes" id="UP001144397">
    <property type="component" value="Unassembled WGS sequence"/>
</dbReference>
<reference evidence="2" key="1">
    <citation type="submission" date="2022-12" db="EMBL/GenBank/DDBJ databases">
        <title>Reference genome sequencing for broad-spectrum identification of bacterial and archaeal isolates by mass spectrometry.</title>
        <authorList>
            <person name="Sekiguchi Y."/>
            <person name="Tourlousse D.M."/>
        </authorList>
    </citation>
    <scope>NUCLEOTIDE SEQUENCE</scope>
    <source>
        <strain evidence="2">301</strain>
    </source>
</reference>
<dbReference type="PROSITE" id="PS51318">
    <property type="entry name" value="TAT"/>
    <property type="match status" value="1"/>
</dbReference>
<dbReference type="EMBL" id="BSDO01000004">
    <property type="protein sequence ID" value="GLI23568.1"/>
    <property type="molecule type" value="Genomic_DNA"/>
</dbReference>
<evidence type="ECO:0000313" key="2">
    <source>
        <dbReference type="EMBL" id="GLI23568.1"/>
    </source>
</evidence>
<organism evidence="2 3">
    <name type="scientific">Xanthobacter flavus</name>
    <dbReference type="NCBI Taxonomy" id="281"/>
    <lineage>
        <taxon>Bacteria</taxon>
        <taxon>Pseudomonadati</taxon>
        <taxon>Pseudomonadota</taxon>
        <taxon>Alphaproteobacteria</taxon>
        <taxon>Hyphomicrobiales</taxon>
        <taxon>Xanthobacteraceae</taxon>
        <taxon>Xanthobacter</taxon>
    </lineage>
</organism>
<dbReference type="AlphaFoldDB" id="A0A9W6FN31"/>
<dbReference type="InterPro" id="IPR006311">
    <property type="entry name" value="TAT_signal"/>
</dbReference>
<feature type="coiled-coil region" evidence="1">
    <location>
        <begin position="32"/>
        <end position="66"/>
    </location>
</feature>
<sequence length="240" mass="25449">MSERRSPSRRGILKGAVAGAVVAGLGGATAAANTADAELLAMGRELEALEAQERAADEASDRLYDEATRACPAPSAALLAYSWRGEPLFLSSGEGYRLNGEPYGALLQRVQFWRDQGASENHYPEAPLIADIKRWEEGRRAACDANGCTAAMKELDRLALIGHALCVNIATTPATTPAGLRVKLQALAHCHRGEPGDGAEWISDVIKNNPVCGRGFTTDERLVFSVFRDVGAVLTTGASA</sequence>
<keyword evidence="1" id="KW-0175">Coiled coil</keyword>
<name>A0A9W6FN31_XANFL</name>
<accession>A0A9W6FN31</accession>
<evidence type="ECO:0000256" key="1">
    <source>
        <dbReference type="SAM" id="Coils"/>
    </source>
</evidence>
<protein>
    <submittedName>
        <fullName evidence="2">Uncharacterized protein</fullName>
    </submittedName>
</protein>